<name>A0A815CHL7_9BILA</name>
<dbReference type="Proteomes" id="UP000663836">
    <property type="component" value="Unassembled WGS sequence"/>
</dbReference>
<dbReference type="Proteomes" id="UP000663864">
    <property type="component" value="Unassembled WGS sequence"/>
</dbReference>
<dbReference type="EMBL" id="CAJOBD010000429">
    <property type="protein sequence ID" value="CAF3667171.1"/>
    <property type="molecule type" value="Genomic_DNA"/>
</dbReference>
<protein>
    <submittedName>
        <fullName evidence="1">Uncharacterized protein</fullName>
    </submittedName>
</protein>
<comment type="caution">
    <text evidence="1">The sequence shown here is derived from an EMBL/GenBank/DDBJ whole genome shotgun (WGS) entry which is preliminary data.</text>
</comment>
<organism evidence="1 3">
    <name type="scientific">Rotaria sordida</name>
    <dbReference type="NCBI Taxonomy" id="392033"/>
    <lineage>
        <taxon>Eukaryota</taxon>
        <taxon>Metazoa</taxon>
        <taxon>Spiralia</taxon>
        <taxon>Gnathifera</taxon>
        <taxon>Rotifera</taxon>
        <taxon>Eurotatoria</taxon>
        <taxon>Bdelloidea</taxon>
        <taxon>Philodinida</taxon>
        <taxon>Philodinidae</taxon>
        <taxon>Rotaria</taxon>
    </lineage>
</organism>
<reference evidence="1" key="1">
    <citation type="submission" date="2021-02" db="EMBL/GenBank/DDBJ databases">
        <authorList>
            <person name="Nowell W R."/>
        </authorList>
    </citation>
    <scope>NUCLEOTIDE SEQUENCE</scope>
</reference>
<sequence length="329" mass="39228">MLPPSSLSSNIGEELITTDFIKVQNKKDLLLISIFSDGVNYEEDKYEKFSLALFYFLLVPPRLKSINVNPHYSYYVCSQIYNESEQYLIDWLDHQFNVVGFKNVCLINVGKPLSTSLRKQFQIAYIEKSNRAQEFHYCLSSCFVDKPMDPEDLLMIQDIDEYLNVRKPDVIFKYYYKYDLFHFNEIRYGYVLDTDNEMLNRSLRTTNLWRKPHRYLGEYEEKDLQDLFKCKSYDGWPACEEGNGKEMIRVGTIQSLSVHFHTSKFQPDRRFYVDMKEIRLNHYIMRTKEDAIQSAKKWDKLGSRLGQMAVNQWFRMIFDDSITESKRLI</sequence>
<evidence type="ECO:0000313" key="1">
    <source>
        <dbReference type="EMBL" id="CAF1285264.1"/>
    </source>
</evidence>
<gene>
    <name evidence="2" type="ORF">JBS370_LOCUS7290</name>
    <name evidence="1" type="ORF">ZHD862_LOCUS27150</name>
</gene>
<proteinExistence type="predicted"/>
<evidence type="ECO:0000313" key="2">
    <source>
        <dbReference type="EMBL" id="CAF3667171.1"/>
    </source>
</evidence>
<dbReference type="AlphaFoldDB" id="A0A815CHL7"/>
<dbReference type="EMBL" id="CAJNOT010002109">
    <property type="protein sequence ID" value="CAF1285264.1"/>
    <property type="molecule type" value="Genomic_DNA"/>
</dbReference>
<accession>A0A815CHL7</accession>
<evidence type="ECO:0000313" key="3">
    <source>
        <dbReference type="Proteomes" id="UP000663864"/>
    </source>
</evidence>